<accession>W5MQW0</accession>
<dbReference type="Gene3D" id="2.60.260.40">
    <property type="entry name" value="q5lls5 like domains"/>
    <property type="match status" value="1"/>
</dbReference>
<dbReference type="InterPro" id="IPR019401">
    <property type="entry name" value="Znf_CHCC"/>
</dbReference>
<dbReference type="STRING" id="7918.ENSLOCP00000010769"/>
<name>W5MQW0_LEPOC</name>
<dbReference type="GO" id="GO:0045271">
    <property type="term" value="C:respiratory chain complex I"/>
    <property type="evidence" value="ECO:0000318"/>
    <property type="project" value="GO_Central"/>
</dbReference>
<evidence type="ECO:0000259" key="1">
    <source>
        <dbReference type="Pfam" id="PF10276"/>
    </source>
</evidence>
<dbReference type="PANTHER" id="PTHR13156:SF0">
    <property type="entry name" value="NADH DEHYDROGENASE [UBIQUINONE] IRON-SULFUR PROTEIN 6, MITOCHONDRIAL"/>
    <property type="match status" value="1"/>
</dbReference>
<protein>
    <recommendedName>
        <fullName evidence="1">Zinc finger CHCC-type domain-containing protein</fullName>
    </recommendedName>
</protein>
<proteinExistence type="predicted"/>
<dbReference type="eggNOG" id="KOG3456">
    <property type="taxonomic scope" value="Eukaryota"/>
</dbReference>
<dbReference type="Ensembl" id="ENSLOCT00000010784.1">
    <property type="protein sequence ID" value="ENSLOCP00000010769.1"/>
    <property type="gene ID" value="ENSLOCG00000008854.1"/>
</dbReference>
<reference evidence="3" key="1">
    <citation type="submission" date="2011-12" db="EMBL/GenBank/DDBJ databases">
        <title>The Draft Genome of Lepisosteus oculatus.</title>
        <authorList>
            <consortium name="The Broad Institute Genome Assembly &amp; Analysis Group"/>
            <consortium name="Computational R&amp;D Group"/>
            <consortium name="and Sequencing Platform"/>
            <person name="Di Palma F."/>
            <person name="Alfoldi J."/>
            <person name="Johnson J."/>
            <person name="Berlin A."/>
            <person name="Gnerre S."/>
            <person name="Jaffe D."/>
            <person name="MacCallum I."/>
            <person name="Young S."/>
            <person name="Walker B.J."/>
            <person name="Lander E.S."/>
            <person name="Lindblad-Toh K."/>
        </authorList>
    </citation>
    <scope>NUCLEOTIDE SEQUENCE [LARGE SCALE GENOMIC DNA]</scope>
</reference>
<dbReference type="HOGENOM" id="CLU_1895491_0_0_1"/>
<feature type="domain" description="Zinc finger CHCC-type" evidence="1">
    <location>
        <begin position="79"/>
        <end position="100"/>
    </location>
</feature>
<dbReference type="PANTHER" id="PTHR13156">
    <property type="entry name" value="NADH-UBIQUINONE OXIDOREDUCTASE 13 KD-A SUBUNIT"/>
    <property type="match status" value="1"/>
</dbReference>
<reference evidence="2" key="2">
    <citation type="submission" date="2025-08" db="UniProtKB">
        <authorList>
            <consortium name="Ensembl"/>
        </authorList>
    </citation>
    <scope>IDENTIFICATION</scope>
</reference>
<dbReference type="Proteomes" id="UP000018468">
    <property type="component" value="Linkage group LG11"/>
</dbReference>
<dbReference type="InParanoid" id="W5MQW0"/>
<dbReference type="Bgee" id="ENSLOCG00000008854">
    <property type="expression patterns" value="Expressed in heart and 13 other cell types or tissues"/>
</dbReference>
<dbReference type="GO" id="GO:0005739">
    <property type="term" value="C:mitochondrion"/>
    <property type="evidence" value="ECO:0007669"/>
    <property type="project" value="GOC"/>
</dbReference>
<dbReference type="GO" id="GO:0006120">
    <property type="term" value="P:mitochondrial electron transport, NADH to ubiquinone"/>
    <property type="evidence" value="ECO:0000318"/>
    <property type="project" value="GO_Central"/>
</dbReference>
<dbReference type="EMBL" id="AHAT01020186">
    <property type="status" value="NOT_ANNOTATED_CDS"/>
    <property type="molecule type" value="Genomic_DNA"/>
</dbReference>
<evidence type="ECO:0000313" key="3">
    <source>
        <dbReference type="Proteomes" id="UP000018468"/>
    </source>
</evidence>
<reference evidence="2" key="3">
    <citation type="submission" date="2025-09" db="UniProtKB">
        <authorList>
            <consortium name="Ensembl"/>
        </authorList>
    </citation>
    <scope>IDENTIFICATION</scope>
</reference>
<keyword evidence="3" id="KW-1185">Reference proteome</keyword>
<dbReference type="AlphaFoldDB" id="W5MQW0"/>
<dbReference type="Pfam" id="PF10276">
    <property type="entry name" value="zf-CHCC"/>
    <property type="match status" value="1"/>
</dbReference>
<evidence type="ECO:0000313" key="2">
    <source>
        <dbReference type="Ensembl" id="ENSLOCP00000010769.1"/>
    </source>
</evidence>
<sequence length="134" mass="14529">MLSLGLCGFPPHASISSSSQNITCLSCFFCMCSVMNWYPLQGYSVLHQLSAGLGYSSKVNENFAINLVAEEPVKEVESRVVSCDGGGGALGHPRVYINLLEDCLQETNLPTLTARLRVIDDYLETSQHNIISAA</sequence>
<organism evidence="2 3">
    <name type="scientific">Lepisosteus oculatus</name>
    <name type="common">Spotted gar</name>
    <dbReference type="NCBI Taxonomy" id="7918"/>
    <lineage>
        <taxon>Eukaryota</taxon>
        <taxon>Metazoa</taxon>
        <taxon>Chordata</taxon>
        <taxon>Craniata</taxon>
        <taxon>Vertebrata</taxon>
        <taxon>Euteleostomi</taxon>
        <taxon>Actinopterygii</taxon>
        <taxon>Neopterygii</taxon>
        <taxon>Holostei</taxon>
        <taxon>Semionotiformes</taxon>
        <taxon>Lepisosteidae</taxon>
        <taxon>Lepisosteus</taxon>
    </lineage>
</organism>